<dbReference type="Pfam" id="PF05420">
    <property type="entry name" value="BCSC_C"/>
    <property type="match status" value="1"/>
</dbReference>
<name>O67403_AQUAE</name>
<evidence type="ECO:0000313" key="6">
    <source>
        <dbReference type="Proteomes" id="UP000000798"/>
    </source>
</evidence>
<keyword evidence="2" id="KW-0677">Repeat</keyword>
<gene>
    <name evidence="5" type="ordered locus">aq_1403</name>
</gene>
<dbReference type="KEGG" id="aae:aq_1403"/>
<organism evidence="5 6">
    <name type="scientific">Aquifex aeolicus (strain VF5)</name>
    <dbReference type="NCBI Taxonomy" id="224324"/>
    <lineage>
        <taxon>Bacteria</taxon>
        <taxon>Pseudomonadati</taxon>
        <taxon>Aquificota</taxon>
        <taxon>Aquificia</taxon>
        <taxon>Aquificales</taxon>
        <taxon>Aquificaceae</taxon>
        <taxon>Aquifex</taxon>
    </lineage>
</organism>
<evidence type="ECO:0000256" key="3">
    <source>
        <dbReference type="ARBA" id="ARBA00022803"/>
    </source>
</evidence>
<dbReference type="OrthoDB" id="174989at2"/>
<evidence type="ECO:0000313" key="5">
    <source>
        <dbReference type="EMBL" id="AAC07364.1"/>
    </source>
</evidence>
<dbReference type="GO" id="GO:0030244">
    <property type="term" value="P:cellulose biosynthetic process"/>
    <property type="evidence" value="ECO:0007669"/>
    <property type="project" value="InterPro"/>
</dbReference>
<accession>O67403</accession>
<dbReference type="eggNOG" id="COG0457">
    <property type="taxonomic scope" value="Bacteria"/>
</dbReference>
<keyword evidence="1" id="KW-0732">Signal</keyword>
<keyword evidence="3" id="KW-0802">TPR repeat</keyword>
<dbReference type="AlphaFoldDB" id="O67403"/>
<dbReference type="RefSeq" id="WP_010880906.1">
    <property type="nucleotide sequence ID" value="NC_000918.1"/>
</dbReference>
<dbReference type="GO" id="GO:0019867">
    <property type="term" value="C:outer membrane"/>
    <property type="evidence" value="ECO:0007669"/>
    <property type="project" value="InterPro"/>
</dbReference>
<evidence type="ECO:0000256" key="1">
    <source>
        <dbReference type="ARBA" id="ARBA00022729"/>
    </source>
</evidence>
<dbReference type="EMBL" id="AE000657">
    <property type="protein sequence ID" value="AAC07364.1"/>
    <property type="molecule type" value="Genomic_DNA"/>
</dbReference>
<dbReference type="HOGENOM" id="CLU_841030_0_0_0"/>
<evidence type="ECO:0000256" key="2">
    <source>
        <dbReference type="ARBA" id="ARBA00022737"/>
    </source>
</evidence>
<dbReference type="InParanoid" id="O67403"/>
<proteinExistence type="predicted"/>
<dbReference type="PIR" id="A70422">
    <property type="entry name" value="A70422"/>
</dbReference>
<reference evidence="5 6" key="1">
    <citation type="journal article" date="1998" name="Nature">
        <title>The complete genome of the hyperthermophilic bacterium Aquifex aeolicus.</title>
        <authorList>
            <person name="Deckert G."/>
            <person name="Warren P.V."/>
            <person name="Gaasterland T."/>
            <person name="Young W.G."/>
            <person name="Lenox A.L."/>
            <person name="Graham D.E."/>
            <person name="Overbeek R."/>
            <person name="Snead M.A."/>
            <person name="Keller M."/>
            <person name="Aujay M."/>
            <person name="Huber R."/>
            <person name="Feldman R.A."/>
            <person name="Short J.M."/>
            <person name="Olson G.J."/>
            <person name="Swanson R.V."/>
        </authorList>
    </citation>
    <scope>NUCLEOTIDE SEQUENCE [LARGE SCALE GENOMIC DNA]</scope>
    <source>
        <strain evidence="5 6">VF5</strain>
    </source>
</reference>
<feature type="domain" description="Cellulose synthase operon C C-terminal" evidence="4">
    <location>
        <begin position="11"/>
        <end position="260"/>
    </location>
</feature>
<dbReference type="InterPro" id="IPR008410">
    <property type="entry name" value="BCSC_C"/>
</dbReference>
<keyword evidence="6" id="KW-1185">Reference proteome</keyword>
<sequence>MDKLIHTSVYLNAEKKLARGFYLWTENDLIFLDSGGKPDYTHFGGINLPVIRDTDTSFIGIEPMVGVRVGRKSYLKLGIGSTPFGNSKVRPTFRGIFEANYREEDILLRLTLKRDSVRDSLLSYVGAKDPHADREWGRVVEQGGEVKFQLGSGYRESFLSLKGGYYDIEGKNVNDNSRYFLEIYPSLYLGNLLIDENYLGLFFRYENYDKNENLFYFGNGGYFSPKNFVLLGPKYTGYFYTDRLMFRLNLLLGFLRFETDGDTTNTLAADISGEFEYKLKEKISLIGGLGYRNSKDYDEVSLNMGVKYYFNGLESPFRSTVDKVDERLFK</sequence>
<evidence type="ECO:0000259" key="4">
    <source>
        <dbReference type="Pfam" id="PF05420"/>
    </source>
</evidence>
<dbReference type="Proteomes" id="UP000000798">
    <property type="component" value="Chromosome"/>
</dbReference>
<dbReference type="EnsemblBacteria" id="AAC07364">
    <property type="protein sequence ID" value="AAC07364"/>
    <property type="gene ID" value="aq_1403"/>
</dbReference>
<protein>
    <recommendedName>
        <fullName evidence="4">Cellulose synthase operon C C-terminal domain-containing protein</fullName>
    </recommendedName>
</protein>
<dbReference type="STRING" id="224324.aq_1403"/>